<feature type="region of interest" description="Disordered" evidence="1">
    <location>
        <begin position="1"/>
        <end position="25"/>
    </location>
</feature>
<sequence>MKQNAKAPGEIEGAEKQEEGTHRGKDLLPCLHKYETHEAILGTRNSSSKADHDAKFVRMKENHMRNGQLKPGYNVQILR</sequence>
<keyword evidence="3" id="KW-1185">Reference proteome</keyword>
<dbReference type="EMBL" id="JAUMKJ010000018">
    <property type="protein sequence ID" value="MDO3678571.1"/>
    <property type="molecule type" value="Genomic_DNA"/>
</dbReference>
<feature type="compositionally biased region" description="Basic and acidic residues" evidence="1">
    <location>
        <begin position="13"/>
        <end position="25"/>
    </location>
</feature>
<organism evidence="2 3">
    <name type="scientific">Paenibacillus ehimensis</name>
    <dbReference type="NCBI Taxonomy" id="79264"/>
    <lineage>
        <taxon>Bacteria</taxon>
        <taxon>Bacillati</taxon>
        <taxon>Bacillota</taxon>
        <taxon>Bacilli</taxon>
        <taxon>Bacillales</taxon>
        <taxon>Paenibacillaceae</taxon>
        <taxon>Paenibacillus</taxon>
    </lineage>
</organism>
<gene>
    <name evidence="2" type="ORF">Q3C12_16275</name>
</gene>
<evidence type="ECO:0000256" key="1">
    <source>
        <dbReference type="SAM" id="MobiDB-lite"/>
    </source>
</evidence>
<protein>
    <submittedName>
        <fullName evidence="2">Uncharacterized protein</fullName>
    </submittedName>
</protein>
<dbReference type="RefSeq" id="WP_302878997.1">
    <property type="nucleotide sequence ID" value="NZ_JAUMKJ010000018.1"/>
</dbReference>
<proteinExistence type="predicted"/>
<reference evidence="2" key="1">
    <citation type="submission" date="2023-07" db="EMBL/GenBank/DDBJ databases">
        <authorList>
            <person name="Aktuganov G."/>
            <person name="Boyko T."/>
            <person name="Delegan Y."/>
            <person name="Galimzianova N."/>
            <person name="Gilvanova E."/>
            <person name="Korobov V."/>
            <person name="Kuzmina L."/>
            <person name="Melentiev A."/>
            <person name="Milman P."/>
            <person name="Ryabova A."/>
            <person name="Stupak E."/>
            <person name="Yasakov T."/>
            <person name="Zharikova N."/>
            <person name="Zhurenko E."/>
        </authorList>
    </citation>
    <scope>NUCLEOTIDE SEQUENCE</scope>
    <source>
        <strain evidence="2">IB-739</strain>
    </source>
</reference>
<comment type="caution">
    <text evidence="2">The sequence shown here is derived from an EMBL/GenBank/DDBJ whole genome shotgun (WGS) entry which is preliminary data.</text>
</comment>
<name>A0ABT8VC73_9BACL</name>
<evidence type="ECO:0000313" key="3">
    <source>
        <dbReference type="Proteomes" id="UP001168883"/>
    </source>
</evidence>
<evidence type="ECO:0000313" key="2">
    <source>
        <dbReference type="EMBL" id="MDO3678571.1"/>
    </source>
</evidence>
<accession>A0ABT8VC73</accession>
<dbReference type="Proteomes" id="UP001168883">
    <property type="component" value="Unassembled WGS sequence"/>
</dbReference>